<dbReference type="PANTHER" id="PTHR24322">
    <property type="entry name" value="PKSB"/>
    <property type="match status" value="1"/>
</dbReference>
<dbReference type="InterPro" id="IPR036291">
    <property type="entry name" value="NAD(P)-bd_dom_sf"/>
</dbReference>
<comment type="caution">
    <text evidence="3">The sequence shown here is derived from an EMBL/GenBank/DDBJ whole genome shotgun (WGS) entry which is preliminary data.</text>
</comment>
<dbReference type="OrthoDB" id="1933717at2759"/>
<keyword evidence="2" id="KW-0560">Oxidoreductase</keyword>
<keyword evidence="4" id="KW-1185">Reference proteome</keyword>
<organism evidence="3 4">
    <name type="scientific">Pythium oligandrum</name>
    <name type="common">Mycoparasitic fungus</name>
    <dbReference type="NCBI Taxonomy" id="41045"/>
    <lineage>
        <taxon>Eukaryota</taxon>
        <taxon>Sar</taxon>
        <taxon>Stramenopiles</taxon>
        <taxon>Oomycota</taxon>
        <taxon>Peronosporomycetes</taxon>
        <taxon>Pythiales</taxon>
        <taxon>Pythiaceae</taxon>
        <taxon>Pythium</taxon>
    </lineage>
</organism>
<evidence type="ECO:0000256" key="2">
    <source>
        <dbReference type="ARBA" id="ARBA00023002"/>
    </source>
</evidence>
<dbReference type="PANTHER" id="PTHR24322:SF736">
    <property type="entry name" value="RETINOL DEHYDROGENASE 10"/>
    <property type="match status" value="1"/>
</dbReference>
<name>A0A8K1CF06_PYTOL</name>
<accession>A0A8K1CF06</accession>
<dbReference type="InterPro" id="IPR002347">
    <property type="entry name" value="SDR_fam"/>
</dbReference>
<comment type="similarity">
    <text evidence="1">Belongs to the short-chain dehydrogenases/reductases (SDR) family.</text>
</comment>
<evidence type="ECO:0000313" key="4">
    <source>
        <dbReference type="Proteomes" id="UP000794436"/>
    </source>
</evidence>
<reference evidence="3" key="1">
    <citation type="submission" date="2019-03" db="EMBL/GenBank/DDBJ databases">
        <title>Long read genome sequence of the mycoparasitic Pythium oligandrum ATCC 38472 isolated from sugarbeet rhizosphere.</title>
        <authorList>
            <person name="Gaulin E."/>
        </authorList>
    </citation>
    <scope>NUCLEOTIDE SEQUENCE</scope>
    <source>
        <strain evidence="3">ATCC 38472_TT</strain>
    </source>
</reference>
<sequence length="287" mass="31780">MKSLQGRLVLILDAGCPLGHALALECARIGARLALWASHRATADRVAADVVRCHGITVCAYQVDLTQRESIEAGVDAVRRDFPRIDVVICNMDELHGLPILVTPPESIRQTIQVNGLATMWTTRLVLPQMIEQKGGHIVFFGTVAETLGASKLVDYCASKYMVMGFYEALRHELRRTTKLLDKDLNLTLVCPTLLSRSHGAPEENGPFFTPIWLEPEPTARNIVRAIRKNQSKLVLPPDFSMITGLLSILPARAAQWVREKLRLSNVMDHYRVPTATPYAYAAGSST</sequence>
<evidence type="ECO:0000256" key="1">
    <source>
        <dbReference type="ARBA" id="ARBA00006484"/>
    </source>
</evidence>
<protein>
    <submittedName>
        <fullName evidence="3">Uncharacterized protein</fullName>
    </submittedName>
</protein>
<evidence type="ECO:0000313" key="3">
    <source>
        <dbReference type="EMBL" id="TMW61343.1"/>
    </source>
</evidence>
<dbReference type="Gene3D" id="3.40.50.720">
    <property type="entry name" value="NAD(P)-binding Rossmann-like Domain"/>
    <property type="match status" value="1"/>
</dbReference>
<dbReference type="AlphaFoldDB" id="A0A8K1CF06"/>
<proteinExistence type="inferred from homology"/>
<dbReference type="Pfam" id="PF00106">
    <property type="entry name" value="adh_short"/>
    <property type="match status" value="1"/>
</dbReference>
<dbReference type="Proteomes" id="UP000794436">
    <property type="component" value="Unassembled WGS sequence"/>
</dbReference>
<dbReference type="SUPFAM" id="SSF51735">
    <property type="entry name" value="NAD(P)-binding Rossmann-fold domains"/>
    <property type="match status" value="1"/>
</dbReference>
<gene>
    <name evidence="3" type="ORF">Poli38472_012534</name>
</gene>
<dbReference type="GO" id="GO:0016616">
    <property type="term" value="F:oxidoreductase activity, acting on the CH-OH group of donors, NAD or NADP as acceptor"/>
    <property type="evidence" value="ECO:0007669"/>
    <property type="project" value="TreeGrafter"/>
</dbReference>
<dbReference type="EMBL" id="SPLM01000076">
    <property type="protein sequence ID" value="TMW61343.1"/>
    <property type="molecule type" value="Genomic_DNA"/>
</dbReference>